<dbReference type="EMBL" id="JBBXMP010000147">
    <property type="protein sequence ID" value="KAL0061128.1"/>
    <property type="molecule type" value="Genomic_DNA"/>
</dbReference>
<keyword evidence="1" id="KW-0175">Coiled coil</keyword>
<keyword evidence="3" id="KW-1185">Reference proteome</keyword>
<evidence type="ECO:0000313" key="2">
    <source>
        <dbReference type="EMBL" id="KAL0061128.1"/>
    </source>
</evidence>
<accession>A0ABR2ZK78</accession>
<evidence type="ECO:0008006" key="4">
    <source>
        <dbReference type="Google" id="ProtNLM"/>
    </source>
</evidence>
<comment type="caution">
    <text evidence="2">The sequence shown here is derived from an EMBL/GenBank/DDBJ whole genome shotgun (WGS) entry which is preliminary data.</text>
</comment>
<reference evidence="2 3" key="1">
    <citation type="submission" date="2024-05" db="EMBL/GenBank/DDBJ databases">
        <title>A draft genome resource for the thread blight pathogen Marasmius tenuissimus strain MS-2.</title>
        <authorList>
            <person name="Yulfo-Soto G.E."/>
            <person name="Baruah I.K."/>
            <person name="Amoako-Attah I."/>
            <person name="Bukari Y."/>
            <person name="Meinhardt L.W."/>
            <person name="Bailey B.A."/>
            <person name="Cohen S.P."/>
        </authorList>
    </citation>
    <scope>NUCLEOTIDE SEQUENCE [LARGE SCALE GENOMIC DNA]</scope>
    <source>
        <strain evidence="2 3">MS-2</strain>
    </source>
</reference>
<gene>
    <name evidence="2" type="ORF">AAF712_012048</name>
</gene>
<dbReference type="Proteomes" id="UP001437256">
    <property type="component" value="Unassembled WGS sequence"/>
</dbReference>
<name>A0ABR2ZK78_9AGAR</name>
<evidence type="ECO:0000256" key="1">
    <source>
        <dbReference type="SAM" id="Coils"/>
    </source>
</evidence>
<protein>
    <recommendedName>
        <fullName evidence="4">Transposase</fullName>
    </recommendedName>
</protein>
<sequence length="102" mass="11817">MLEQAKLCDQAFRHIWSYSNKLALALWSCPRKTPELIARYTQAKADLEAQHDVIKARIRQLERAIRRLRPPTLILTRRVKVSASPEVEALIVKKADRLKTLT</sequence>
<proteinExistence type="predicted"/>
<organism evidence="2 3">
    <name type="scientific">Marasmius tenuissimus</name>
    <dbReference type="NCBI Taxonomy" id="585030"/>
    <lineage>
        <taxon>Eukaryota</taxon>
        <taxon>Fungi</taxon>
        <taxon>Dikarya</taxon>
        <taxon>Basidiomycota</taxon>
        <taxon>Agaricomycotina</taxon>
        <taxon>Agaricomycetes</taxon>
        <taxon>Agaricomycetidae</taxon>
        <taxon>Agaricales</taxon>
        <taxon>Marasmiineae</taxon>
        <taxon>Marasmiaceae</taxon>
        <taxon>Marasmius</taxon>
    </lineage>
</organism>
<feature type="coiled-coil region" evidence="1">
    <location>
        <begin position="37"/>
        <end position="64"/>
    </location>
</feature>
<evidence type="ECO:0000313" key="3">
    <source>
        <dbReference type="Proteomes" id="UP001437256"/>
    </source>
</evidence>